<dbReference type="EC" id="1.3.5.3" evidence="7"/>
<dbReference type="InterPro" id="IPR052200">
    <property type="entry name" value="Protoporphyrinogen_IX_DH"/>
</dbReference>
<dbReference type="Pfam" id="PF12724">
    <property type="entry name" value="Flavodoxin_5"/>
    <property type="match status" value="1"/>
</dbReference>
<sequence>MKALILFSSKDGQTREIASYIASLLKGTLECDVISLLSANDIDLAKYDRILIGASVRYGRFNPAVNKFIQRHLTRLRQVPSAFFSVNLTARKPEKRSLQTNAYTRKFLLNSPWEPDLCGVFAGALRYPRYRWFDRIMIQLIMHMTGGETDSSKEVEYTDWEQVTRFAHEFGQLTLKKST</sequence>
<evidence type="ECO:0000256" key="7">
    <source>
        <dbReference type="HAMAP-Rule" id="MF_00853"/>
    </source>
</evidence>
<dbReference type="InterPro" id="IPR001226">
    <property type="entry name" value="Flavodoxin_CS"/>
</dbReference>
<dbReference type="Proteomes" id="UP000044377">
    <property type="component" value="Unassembled WGS sequence"/>
</dbReference>
<dbReference type="SUPFAM" id="SSF52218">
    <property type="entry name" value="Flavoproteins"/>
    <property type="match status" value="1"/>
</dbReference>
<dbReference type="HAMAP" id="MF_00853">
    <property type="entry name" value="HemG"/>
    <property type="match status" value="1"/>
</dbReference>
<dbReference type="GO" id="GO:0009055">
    <property type="term" value="F:electron transfer activity"/>
    <property type="evidence" value="ECO:0007669"/>
    <property type="project" value="InterPro"/>
</dbReference>
<accession>A0A0G4JU45</accession>
<evidence type="ECO:0000256" key="3">
    <source>
        <dbReference type="ARBA" id="ARBA00022741"/>
    </source>
</evidence>
<dbReference type="InterPro" id="IPR026816">
    <property type="entry name" value="Flavodoxin_dom"/>
</dbReference>
<organism evidence="9 11">
    <name type="scientific">Brenneria goodwinii</name>
    <dbReference type="NCBI Taxonomy" id="1109412"/>
    <lineage>
        <taxon>Bacteria</taxon>
        <taxon>Pseudomonadati</taxon>
        <taxon>Pseudomonadota</taxon>
        <taxon>Gammaproteobacteria</taxon>
        <taxon>Enterobacterales</taxon>
        <taxon>Pectobacteriaceae</taxon>
        <taxon>Brenneria</taxon>
    </lineage>
</organism>
<evidence type="ECO:0000256" key="5">
    <source>
        <dbReference type="ARBA" id="ARBA00023136"/>
    </source>
</evidence>
<dbReference type="GO" id="GO:0010181">
    <property type="term" value="F:FMN binding"/>
    <property type="evidence" value="ECO:0007669"/>
    <property type="project" value="UniProtKB-UniRule"/>
</dbReference>
<dbReference type="PROSITE" id="PS50902">
    <property type="entry name" value="FLAVODOXIN_LIKE"/>
    <property type="match status" value="1"/>
</dbReference>
<comment type="catalytic activity">
    <reaction evidence="7">
        <text>protoporphyrinogen IX + 3 a menaquinone = protoporphyrin IX + 3 a menaquinol</text>
        <dbReference type="Rhea" id="RHEA:27409"/>
        <dbReference type="Rhea" id="RHEA-COMP:9537"/>
        <dbReference type="Rhea" id="RHEA-COMP:9539"/>
        <dbReference type="ChEBI" id="CHEBI:16374"/>
        <dbReference type="ChEBI" id="CHEBI:18151"/>
        <dbReference type="ChEBI" id="CHEBI:57306"/>
        <dbReference type="ChEBI" id="CHEBI:57307"/>
        <dbReference type="EC" id="1.3.5.3"/>
    </reaction>
</comment>
<dbReference type="STRING" id="1109412.BN1221_01846"/>
<dbReference type="PANTHER" id="PTHR38030">
    <property type="entry name" value="PROTOPORPHYRINOGEN IX DEHYDROGENASE [MENAQUINONE]"/>
    <property type="match status" value="1"/>
</dbReference>
<evidence type="ECO:0000313" key="9">
    <source>
        <dbReference type="EMBL" id="CPR16022.1"/>
    </source>
</evidence>
<keyword evidence="3 7" id="KW-0547">Nucleotide-binding</keyword>
<comment type="cofactor">
    <cofactor evidence="7">
        <name>FMN</name>
        <dbReference type="ChEBI" id="CHEBI:58210"/>
    </cofactor>
    <text evidence="7">Binds 1 FMN non-covalently per subunit.</text>
</comment>
<protein>
    <recommendedName>
        <fullName evidence="7">Protoporphyrinogen IX dehydrogenase [quinone]</fullName>
        <ecNumber evidence="7">1.3.5.3</ecNumber>
    </recommendedName>
    <alternativeName>
        <fullName evidence="7">Protoporphyrinogen IX dehydrogenase [menaquinone]</fullName>
    </alternativeName>
    <alternativeName>
        <fullName evidence="7">Protoporphyrinogen IX dehydrogenase [ubiquinone]</fullName>
    </alternativeName>
    <alternativeName>
        <fullName evidence="7">Protoporphyrinogen oxidase</fullName>
        <shortName evidence="7">PPO</shortName>
    </alternativeName>
</protein>
<keyword evidence="6 7" id="KW-0627">Porphyrin biosynthesis</keyword>
<evidence type="ECO:0000313" key="12">
    <source>
        <dbReference type="Proteomes" id="UP000285972"/>
    </source>
</evidence>
<dbReference type="InterPro" id="IPR029039">
    <property type="entry name" value="Flavoprotein-like_sf"/>
</dbReference>
<proteinExistence type="inferred from homology"/>
<dbReference type="GO" id="GO:0004729">
    <property type="term" value="F:oxygen-dependent protoporphyrinogen oxidase activity"/>
    <property type="evidence" value="ECO:0007669"/>
    <property type="project" value="InterPro"/>
</dbReference>
<reference evidence="10 12" key="3">
    <citation type="submission" date="2016-09" db="EMBL/GenBank/DDBJ databases">
        <authorList>
            <person name="Doonan J."/>
            <person name="Pachebat J.A."/>
            <person name="Golyshin P.N."/>
            <person name="Denman S."/>
            <person name="Mcdonald J.E."/>
        </authorList>
    </citation>
    <scope>NUCLEOTIDE SEQUENCE [LARGE SCALE GENOMIC DNA]</scope>
    <source>
        <strain evidence="10 12">FRB141</strain>
    </source>
</reference>
<dbReference type="UniPathway" id="UPA00251">
    <property type="reaction ID" value="UER00324"/>
</dbReference>
<keyword evidence="11" id="KW-1185">Reference proteome</keyword>
<dbReference type="GeneID" id="70909073"/>
<dbReference type="OrthoDB" id="9795729at2"/>
<dbReference type="InterPro" id="IPR008254">
    <property type="entry name" value="Flavodoxin/NO_synth"/>
</dbReference>
<dbReference type="EMBL" id="CGIG01000001">
    <property type="protein sequence ID" value="CPR16022.1"/>
    <property type="molecule type" value="Genomic_DNA"/>
</dbReference>
<dbReference type="KEGG" id="bgj:AWC36_19820"/>
<dbReference type="Proteomes" id="UP000285972">
    <property type="component" value="Unassembled WGS sequence"/>
</dbReference>
<reference evidence="9" key="1">
    <citation type="submission" date="2015-01" db="EMBL/GenBank/DDBJ databases">
        <authorList>
            <person name="Xiang T."/>
            <person name="Song Y."/>
            <person name="Huang L."/>
            <person name="Wang B."/>
            <person name="Wu P."/>
        </authorList>
    </citation>
    <scope>NUCLEOTIDE SEQUENCE [LARGE SCALE GENOMIC DNA]</scope>
    <source>
        <strain evidence="9">OBR1</strain>
    </source>
</reference>
<gene>
    <name evidence="7" type="primary">hemG</name>
    <name evidence="10" type="ORF">BIY26_15875</name>
    <name evidence="9" type="ORF">BN1221_01846</name>
</gene>
<evidence type="ECO:0000256" key="4">
    <source>
        <dbReference type="ARBA" id="ARBA00023002"/>
    </source>
</evidence>
<dbReference type="RefSeq" id="WP_048637055.1">
    <property type="nucleotide sequence ID" value="NZ_CGIG01000001.1"/>
</dbReference>
<dbReference type="Gene3D" id="3.40.50.360">
    <property type="match status" value="1"/>
</dbReference>
<dbReference type="GO" id="GO:0005886">
    <property type="term" value="C:plasma membrane"/>
    <property type="evidence" value="ECO:0007669"/>
    <property type="project" value="UniProtKB-SubCell"/>
</dbReference>
<keyword evidence="4 7" id="KW-0560">Oxidoreductase</keyword>
<keyword evidence="5" id="KW-0472">Membrane</keyword>
<comment type="catalytic activity">
    <reaction evidence="7">
        <text>protoporphyrinogen IX + 3 a quinone = protoporphyrin IX + 3 a quinol</text>
        <dbReference type="Rhea" id="RHEA:65032"/>
        <dbReference type="ChEBI" id="CHEBI:24646"/>
        <dbReference type="ChEBI" id="CHEBI:57306"/>
        <dbReference type="ChEBI" id="CHEBI:57307"/>
        <dbReference type="ChEBI" id="CHEBI:132124"/>
        <dbReference type="EC" id="1.3.5.3"/>
    </reaction>
</comment>
<dbReference type="NCBIfam" id="NF008316">
    <property type="entry name" value="PRK11104.1"/>
    <property type="match status" value="1"/>
</dbReference>
<evidence type="ECO:0000256" key="1">
    <source>
        <dbReference type="ARBA" id="ARBA00022630"/>
    </source>
</evidence>
<keyword evidence="7" id="KW-1003">Cell membrane</keyword>
<dbReference type="PANTHER" id="PTHR38030:SF2">
    <property type="entry name" value="PROTOPORPHYRINOGEN IX DEHYDROGENASE [QUINONE]"/>
    <property type="match status" value="1"/>
</dbReference>
<evidence type="ECO:0000259" key="8">
    <source>
        <dbReference type="PROSITE" id="PS50902"/>
    </source>
</evidence>
<dbReference type="GO" id="GO:0070819">
    <property type="term" value="F:menaquinone-dependent protoporphyrinogen oxidase activity"/>
    <property type="evidence" value="ECO:0007669"/>
    <property type="project" value="UniProtKB-UniRule"/>
</dbReference>
<dbReference type="GO" id="GO:0006782">
    <property type="term" value="P:protoporphyrinogen IX biosynthetic process"/>
    <property type="evidence" value="ECO:0007669"/>
    <property type="project" value="UniProtKB-UniRule"/>
</dbReference>
<name>A0A0G4JU45_9GAMM</name>
<dbReference type="PROSITE" id="PS00201">
    <property type="entry name" value="FLAVODOXIN"/>
    <property type="match status" value="1"/>
</dbReference>
<keyword evidence="2 7" id="KW-0288">FMN</keyword>
<comment type="function">
    <text evidence="7">Catalyzes the 6-electron oxidation of protoporphyrinogen IX to form protoporphyrin IX; under anaerobic conditions uses menaquinone as an electron acceptor, under aerobic conditions uses ubiquinone as an electron acceptor.</text>
</comment>
<comment type="subcellular location">
    <subcellularLocation>
        <location evidence="7">Cell membrane</location>
        <topology evidence="7">Peripheral membrane protein</topology>
    </subcellularLocation>
</comment>
<evidence type="ECO:0000256" key="6">
    <source>
        <dbReference type="ARBA" id="ARBA00023244"/>
    </source>
</evidence>
<dbReference type="AlphaFoldDB" id="A0A0G4JU45"/>
<reference evidence="11" key="2">
    <citation type="submission" date="2015-01" db="EMBL/GenBank/DDBJ databases">
        <authorList>
            <person name="Paterson Steve"/>
        </authorList>
    </citation>
    <scope>NUCLEOTIDE SEQUENCE [LARGE SCALE GENOMIC DNA]</scope>
    <source>
        <strain evidence="11">OBR1</strain>
    </source>
</reference>
<evidence type="ECO:0000313" key="11">
    <source>
        <dbReference type="Proteomes" id="UP000044377"/>
    </source>
</evidence>
<comment type="similarity">
    <text evidence="7">Belongs to the HemG family.</text>
</comment>
<evidence type="ECO:0000313" key="10">
    <source>
        <dbReference type="EMBL" id="RLM20492.1"/>
    </source>
</evidence>
<comment type="catalytic activity">
    <reaction evidence="7">
        <text>protoporphyrinogen IX + 3 a ubiquinone = protoporphyrin IX + 3 a ubiquinol</text>
        <dbReference type="Rhea" id="RHEA:63936"/>
        <dbReference type="Rhea" id="RHEA-COMP:9565"/>
        <dbReference type="Rhea" id="RHEA-COMP:9566"/>
        <dbReference type="ChEBI" id="CHEBI:16389"/>
        <dbReference type="ChEBI" id="CHEBI:17976"/>
        <dbReference type="ChEBI" id="CHEBI:57306"/>
        <dbReference type="ChEBI" id="CHEBI:57307"/>
    </reaction>
</comment>
<comment type="pathway">
    <text evidence="7">Porphyrin-containing compound metabolism; protoporphyrin-IX biosynthesis; protoporphyrin-IX from protoporphyrinogen-IX: step 1/1.</text>
</comment>
<dbReference type="EMBL" id="MJLX01000047">
    <property type="protein sequence ID" value="RLM20492.1"/>
    <property type="molecule type" value="Genomic_DNA"/>
</dbReference>
<dbReference type="InterPro" id="IPR044264">
    <property type="entry name" value="HemG"/>
</dbReference>
<evidence type="ECO:0000256" key="2">
    <source>
        <dbReference type="ARBA" id="ARBA00022643"/>
    </source>
</evidence>
<keyword evidence="1 7" id="KW-0285">Flavoprotein</keyword>
<feature type="domain" description="Flavodoxin-like" evidence="8">
    <location>
        <begin position="3"/>
        <end position="171"/>
    </location>
</feature>